<evidence type="ECO:0000259" key="3">
    <source>
        <dbReference type="PROSITE" id="PS50853"/>
    </source>
</evidence>
<evidence type="ECO:0000256" key="1">
    <source>
        <dbReference type="SAM" id="MobiDB-lite"/>
    </source>
</evidence>
<evidence type="ECO:0000256" key="2">
    <source>
        <dbReference type="SAM" id="SignalP"/>
    </source>
</evidence>
<dbReference type="PROSITE" id="PS00018">
    <property type="entry name" value="EF_HAND_1"/>
    <property type="match status" value="1"/>
</dbReference>
<reference evidence="4 5" key="1">
    <citation type="submission" date="2019-09" db="EMBL/GenBank/DDBJ databases">
        <title>Genome sequence and assembly of Taibaiella sp.</title>
        <authorList>
            <person name="Chhetri G."/>
        </authorList>
    </citation>
    <scope>NUCLEOTIDE SEQUENCE [LARGE SCALE GENOMIC DNA]</scope>
    <source>
        <strain evidence="4 5">KVB11</strain>
    </source>
</reference>
<feature type="signal peptide" evidence="2">
    <location>
        <begin position="1"/>
        <end position="28"/>
    </location>
</feature>
<dbReference type="RefSeq" id="WP_150032188.1">
    <property type="nucleotide sequence ID" value="NZ_VWSH01000002.1"/>
</dbReference>
<feature type="domain" description="Fibronectin type-III" evidence="3">
    <location>
        <begin position="748"/>
        <end position="839"/>
    </location>
</feature>
<dbReference type="Pfam" id="PF21722">
    <property type="entry name" value="Gly_rich_2"/>
    <property type="match status" value="1"/>
</dbReference>
<gene>
    <name evidence="4" type="ORF">F0919_07760</name>
</gene>
<keyword evidence="2" id="KW-0732">Signal</keyword>
<dbReference type="Pfam" id="PF20009">
    <property type="entry name" value="GEVED"/>
    <property type="match status" value="2"/>
</dbReference>
<name>A0A5M6CGZ9_9BACT</name>
<dbReference type="SUPFAM" id="SSF49265">
    <property type="entry name" value="Fibronectin type III"/>
    <property type="match status" value="1"/>
</dbReference>
<dbReference type="CDD" id="cd00063">
    <property type="entry name" value="FN3"/>
    <property type="match status" value="1"/>
</dbReference>
<dbReference type="Gene3D" id="2.60.120.380">
    <property type="match status" value="1"/>
</dbReference>
<proteinExistence type="predicted"/>
<dbReference type="InterPro" id="IPR003961">
    <property type="entry name" value="FN3_dom"/>
</dbReference>
<dbReference type="InterPro" id="IPR049304">
    <property type="entry name" value="Gly_rich_dom"/>
</dbReference>
<comment type="caution">
    <text evidence="4">The sequence shown here is derived from an EMBL/GenBank/DDBJ whole genome shotgun (WGS) entry which is preliminary data.</text>
</comment>
<organism evidence="4 5">
    <name type="scientific">Taibaiella lutea</name>
    <dbReference type="NCBI Taxonomy" id="2608001"/>
    <lineage>
        <taxon>Bacteria</taxon>
        <taxon>Pseudomonadati</taxon>
        <taxon>Bacteroidota</taxon>
        <taxon>Chitinophagia</taxon>
        <taxon>Chitinophagales</taxon>
        <taxon>Chitinophagaceae</taxon>
        <taxon>Taibaiella</taxon>
    </lineage>
</organism>
<dbReference type="NCBIfam" id="TIGR04183">
    <property type="entry name" value="Por_Secre_tail"/>
    <property type="match status" value="1"/>
</dbReference>
<dbReference type="InterPro" id="IPR018247">
    <property type="entry name" value="EF_Hand_1_Ca_BS"/>
</dbReference>
<dbReference type="Gene3D" id="2.60.40.10">
    <property type="entry name" value="Immunoglobulins"/>
    <property type="match status" value="1"/>
</dbReference>
<evidence type="ECO:0000313" key="5">
    <source>
        <dbReference type="Proteomes" id="UP000323632"/>
    </source>
</evidence>
<keyword evidence="5" id="KW-1185">Reference proteome</keyword>
<sequence>MISTIPNLRARLCLAFVCVFFGAFITNAQTTQTFNNNNTFTVPPNITSITVECWGGGGGGGGTNSNNTAAGGGGGGSYASSVLSVTPGQTYTVTIGAAGASGAATSGAGGAGGTTWFGTATTIAAPGGTGGTGGALGAGGAGGTGGIGTIIFNGGSGAAGVSNASGGGGGSAGSTMNGGDASGNTGGAAGTVGGAAGANGKTAQGNGTAGTAPGSGGSGGYRSTSGNRTGGAGAKGRVKVTYTFPACNGVPDHVTISGPGGVCPGVSFTLNATIPPLGFAGITYDWQSNDGSGWQSLGTSTASLTVSSGISIPTSYRFVSSCTNTNQADTSNVAAVAINPPNQCYCSSLFEFASDGFEYITNVTYAGINNTTGITASGDVADYTAQVGNVIPGLSNTISISIGGTDFDDDNVYVYIDWNQNGILGESGEQYTVATAVNTDGPVTSTITPPLDAVPGNTRMRVQVIAFEADPDPCVDDFYGESEDYTLNVATLTTCSGQPAPVTISGISTICPNTGFTLSAAGMTAGTGITYDWQSNDGSGWVSTGGNTTTYTSAGIAAPTQFRFVTTCTNSGNKDSSNVLSVALNPAPFCLCTVTTASAADEYISNISAGTFSNTTSANYYTNYTGLSPLGTATAGATFDITFTATNHYAEDQLYIYMDQNQDGILTAADMIGSYTAFSGTGSGSETHTVSCAIPSTALAGLTSVRIMMGDATNGDTYGPLTAEPCANFNYGEIEDYKINVFVPTCFPPSNLGATNITTSSADLTWDAPSSGVPLGYEYVVDLSANDPAGAGTPVSIPGGSVSTLSGSSTYYLHVRTNCGSGDFSSWVTTSFQTPLGNDLPGGAVTLVVGAGCTGATYSNVGASFNTGEPMISCNGSQTTASTVWFKFQAPASGIVRASTDVAGNGLTNTRMALFTTSNPGDPNDLAAYSIISCDENNGTVIGNAATLYASGLISGNTYYVAVDGSTGNTGTFCLTIDEVTNSMIAPTGSCTQSPTGQRPAPNTTYTGWTSLTDNSGRLIANVRRNTAGTTGTGTFAPYLTVNTGAERQTGGTYYLDRNFRITYNNADVTTFDVQFFFLNTELSALQGVDPNAALSNLNVTRQTGESGCNQDVVAGEGTFSLLSQTANGTAPNGFSWIQVTTPGFSNFYISNSITPLYIKVSEISATNVGNKNRIDWNTATEAKGDYFTVERSLDGIHYKEIGTVSAKGTASEYTYWDALPANGVNYYRLKLTDIAGNNGYTKVVTAEVKGSRNFNVEAYPNPASNQVSLKVFGVQGENPGIIVSDLTGKVISNAHFNGDATTINMSGLAQGVYLIKYVDSNNSQTIKITKQ</sequence>
<dbReference type="InterPro" id="IPR013783">
    <property type="entry name" value="Ig-like_fold"/>
</dbReference>
<protein>
    <submittedName>
        <fullName evidence="4">T9SS type A sorting domain-containing protein</fullName>
    </submittedName>
</protein>
<dbReference type="InterPro" id="IPR036116">
    <property type="entry name" value="FN3_sf"/>
</dbReference>
<dbReference type="Pfam" id="PF18962">
    <property type="entry name" value="Por_Secre_tail"/>
    <property type="match status" value="1"/>
</dbReference>
<dbReference type="EMBL" id="VWSH01000002">
    <property type="protein sequence ID" value="KAA5534508.1"/>
    <property type="molecule type" value="Genomic_DNA"/>
</dbReference>
<dbReference type="InterPro" id="IPR045474">
    <property type="entry name" value="GEVED"/>
</dbReference>
<dbReference type="Proteomes" id="UP000323632">
    <property type="component" value="Unassembled WGS sequence"/>
</dbReference>
<evidence type="ECO:0000313" key="4">
    <source>
        <dbReference type="EMBL" id="KAA5534508.1"/>
    </source>
</evidence>
<accession>A0A5M6CGZ9</accession>
<feature type="chain" id="PRO_5024438546" evidence="2">
    <location>
        <begin position="29"/>
        <end position="1332"/>
    </location>
</feature>
<feature type="region of interest" description="Disordered" evidence="1">
    <location>
        <begin position="201"/>
        <end position="234"/>
    </location>
</feature>
<feature type="compositionally biased region" description="Low complexity" evidence="1">
    <location>
        <begin position="201"/>
        <end position="212"/>
    </location>
</feature>
<dbReference type="PROSITE" id="PS50853">
    <property type="entry name" value="FN3"/>
    <property type="match status" value="1"/>
</dbReference>
<dbReference type="InterPro" id="IPR026444">
    <property type="entry name" value="Secre_tail"/>
</dbReference>